<evidence type="ECO:0000313" key="7">
    <source>
        <dbReference type="Proteomes" id="UP000602076"/>
    </source>
</evidence>
<dbReference type="InterPro" id="IPR015890">
    <property type="entry name" value="Chorismate_C"/>
</dbReference>
<gene>
    <name evidence="4" type="primary">menF</name>
    <name evidence="6" type="ORF">IEO70_19710</name>
</gene>
<sequence>MAIVVDTELLEGLQEAVKKANDTNTAVLFSKVVQMQALSPLSFYEIGRERYLGERLFWQEPDTHSSIVGLGKVETIQTEPSEDRYKSISFDWNEVIKNSIVQSENKHIPATGPILFGGFSFDCGKSQSLLWDHFGDNFFYIPQYMMTLINDQAFYTTNILCLPGGNIKRLIEAYEQGEQLIQTIKGQKVAVSNMLVSKEEVEPEQWKETVSKAVQTIKSEGIDKIVLARELKLTFNSAICAEAVLERLLKEQSSSFVFSLESGNACFIGATPERLVKKEGNEVLSTCLAGSIARGKTEGEDEQLGQELLHDPKNLMEHQFVVNMIRRTMETTCTEVIVPSSPILMKTKHIQHLYTPVRAVCENYTTILDLVKKLHPTPALGGLPQAAAVRWIRENELLERGLYGGPLGWIDSNGNGEFAVALRSALIKGNEASLFAGCGIVEDSKPEEEYQETWIKFKPMLNALGGV</sequence>
<dbReference type="GO" id="GO:0000287">
    <property type="term" value="F:magnesium ion binding"/>
    <property type="evidence" value="ECO:0007669"/>
    <property type="project" value="UniProtKB-UniRule"/>
</dbReference>
<dbReference type="InterPro" id="IPR005801">
    <property type="entry name" value="ADC_synthase"/>
</dbReference>
<dbReference type="PRINTS" id="PR00095">
    <property type="entry name" value="ANTSNTHASEI"/>
</dbReference>
<evidence type="ECO:0000256" key="1">
    <source>
        <dbReference type="ARBA" id="ARBA00000799"/>
    </source>
</evidence>
<proteinExistence type="inferred from homology"/>
<keyword evidence="3 4" id="KW-0413">Isomerase</keyword>
<dbReference type="InterPro" id="IPR019999">
    <property type="entry name" value="Anth_synth_I-like"/>
</dbReference>
<dbReference type="InterPro" id="IPR034681">
    <property type="entry name" value="MenF"/>
</dbReference>
<feature type="active site" description="Proton acceptor" evidence="4">
    <location>
        <position position="224"/>
    </location>
</feature>
<feature type="domain" description="Chorismate-utilising enzyme C-terminal" evidence="5">
    <location>
        <begin position="203"/>
        <end position="456"/>
    </location>
</feature>
<dbReference type="GO" id="GO:0008909">
    <property type="term" value="F:isochorismate synthase activity"/>
    <property type="evidence" value="ECO:0007669"/>
    <property type="project" value="UniProtKB-UniRule"/>
</dbReference>
<accession>A0A927HEJ9</accession>
<evidence type="ECO:0000259" key="5">
    <source>
        <dbReference type="Pfam" id="PF00425"/>
    </source>
</evidence>
<dbReference type="InterPro" id="IPR004561">
    <property type="entry name" value="IsoChor_synthase"/>
</dbReference>
<comment type="caution">
    <text evidence="6">The sequence shown here is derived from an EMBL/GenBank/DDBJ whole genome shotgun (WGS) entry which is preliminary data.</text>
</comment>
<comment type="cofactor">
    <cofactor evidence="4">
        <name>Mg(2+)</name>
        <dbReference type="ChEBI" id="CHEBI:18420"/>
    </cofactor>
</comment>
<dbReference type="Proteomes" id="UP000602076">
    <property type="component" value="Unassembled WGS sequence"/>
</dbReference>
<reference evidence="6" key="1">
    <citation type="submission" date="2020-09" db="EMBL/GenBank/DDBJ databases">
        <title>Bacillus faecalis sp. nov., a moderately halophilic bacterium isolated from cow faeces.</title>
        <authorList>
            <person name="Jiang L."/>
            <person name="Lee J."/>
        </authorList>
    </citation>
    <scope>NUCLEOTIDE SEQUENCE</scope>
    <source>
        <strain evidence="6">AGMB 02131</strain>
    </source>
</reference>
<dbReference type="PANTHER" id="PTHR42839:SF1">
    <property type="entry name" value="ISOCHORISMATE SYNTHASE MENF"/>
    <property type="match status" value="1"/>
</dbReference>
<dbReference type="SUPFAM" id="SSF56322">
    <property type="entry name" value="ADC synthase"/>
    <property type="match status" value="1"/>
</dbReference>
<comment type="pathway">
    <text evidence="4">Quinol/quinone metabolism; menaquinone biosynthesis.</text>
</comment>
<keyword evidence="4" id="KW-0479">Metal-binding</keyword>
<evidence type="ECO:0000256" key="3">
    <source>
        <dbReference type="ARBA" id="ARBA00023235"/>
    </source>
</evidence>
<comment type="function">
    <text evidence="4">Catalyzes the conversion of chorismate to isochorismate.</text>
</comment>
<comment type="catalytic activity">
    <reaction evidence="1 4">
        <text>chorismate = isochorismate</text>
        <dbReference type="Rhea" id="RHEA:18985"/>
        <dbReference type="ChEBI" id="CHEBI:29748"/>
        <dbReference type="ChEBI" id="CHEBI:29780"/>
        <dbReference type="EC" id="5.4.4.2"/>
    </reaction>
</comment>
<evidence type="ECO:0000256" key="2">
    <source>
        <dbReference type="ARBA" id="ARBA00005297"/>
    </source>
</evidence>
<dbReference type="EC" id="5.4.4.2" evidence="4"/>
<keyword evidence="7" id="KW-1185">Reference proteome</keyword>
<keyword evidence="4" id="KW-0460">Magnesium</keyword>
<dbReference type="HAMAP" id="MF_01935">
    <property type="entry name" value="MenF"/>
    <property type="match status" value="1"/>
</dbReference>
<dbReference type="NCBIfam" id="TIGR00543">
    <property type="entry name" value="isochor_syn"/>
    <property type="match status" value="1"/>
</dbReference>
<dbReference type="PANTHER" id="PTHR42839">
    <property type="entry name" value="ISOCHORISMATE SYNTHASE ENTC"/>
    <property type="match status" value="1"/>
</dbReference>
<dbReference type="RefSeq" id="WP_191000089.1">
    <property type="nucleotide sequence ID" value="NZ_JACXSI010000070.1"/>
</dbReference>
<evidence type="ECO:0000313" key="6">
    <source>
        <dbReference type="EMBL" id="MBD3110558.1"/>
    </source>
</evidence>
<protein>
    <recommendedName>
        <fullName evidence="4">Isochorismate synthase MenF</fullName>
        <ecNumber evidence="4">5.4.4.2</ecNumber>
    </recommendedName>
    <alternativeName>
        <fullName evidence="4">Isochorismate mutase</fullName>
    </alternativeName>
</protein>
<dbReference type="Gene3D" id="3.60.120.10">
    <property type="entry name" value="Anthranilate synthase"/>
    <property type="match status" value="1"/>
</dbReference>
<dbReference type="Pfam" id="PF00425">
    <property type="entry name" value="Chorismate_bind"/>
    <property type="match status" value="1"/>
</dbReference>
<organism evidence="6 7">
    <name type="scientific">Peribacillus faecalis</name>
    <dbReference type="NCBI Taxonomy" id="2772559"/>
    <lineage>
        <taxon>Bacteria</taxon>
        <taxon>Bacillati</taxon>
        <taxon>Bacillota</taxon>
        <taxon>Bacilli</taxon>
        <taxon>Bacillales</taxon>
        <taxon>Bacillaceae</taxon>
        <taxon>Peribacillus</taxon>
    </lineage>
</organism>
<name>A0A927HEJ9_9BACI</name>
<feature type="binding site" evidence="4">
    <location>
        <position position="317"/>
    </location>
    <ligand>
        <name>Mg(2+)</name>
        <dbReference type="ChEBI" id="CHEBI:18420"/>
    </ligand>
</feature>
<feature type="active site" description="Proton donor" evidence="4">
    <location>
        <position position="273"/>
    </location>
</feature>
<comment type="pathway">
    <text evidence="4">Quinol/quinone metabolism; 1,4-dihydroxy-2-naphthoate biosynthesis; 1,4-dihydroxy-2-naphthoate from chorismate: step 1/7.</text>
</comment>
<dbReference type="EMBL" id="JACXSI010000070">
    <property type="protein sequence ID" value="MBD3110558.1"/>
    <property type="molecule type" value="Genomic_DNA"/>
</dbReference>
<dbReference type="GO" id="GO:0009234">
    <property type="term" value="P:menaquinone biosynthetic process"/>
    <property type="evidence" value="ECO:0007669"/>
    <property type="project" value="UniProtKB-UniRule"/>
</dbReference>
<keyword evidence="4" id="KW-0474">Menaquinone biosynthesis</keyword>
<feature type="binding site" evidence="4">
    <location>
        <position position="452"/>
    </location>
    <ligand>
        <name>Mg(2+)</name>
        <dbReference type="ChEBI" id="CHEBI:18420"/>
    </ligand>
</feature>
<dbReference type="AlphaFoldDB" id="A0A927HEJ9"/>
<evidence type="ECO:0000256" key="4">
    <source>
        <dbReference type="HAMAP-Rule" id="MF_01935"/>
    </source>
</evidence>
<comment type="similarity">
    <text evidence="2 4">Belongs to the isochorismate synthase family.</text>
</comment>
<dbReference type="GO" id="GO:0009697">
    <property type="term" value="P:salicylic acid biosynthetic process"/>
    <property type="evidence" value="ECO:0007669"/>
    <property type="project" value="TreeGrafter"/>
</dbReference>